<comment type="subcellular location">
    <subcellularLocation>
        <location evidence="3">Cytoplasm</location>
        <location evidence="3">Cytoskeleton</location>
    </subcellularLocation>
</comment>
<comment type="subunit">
    <text evidence="3">Supercomplex made of cofactors A to E. Cofactors A and D function by capturing and stabilizing tubulin in a quasi-native conformation. Cofactor E binds to the cofactor D-tubulin complex; interaction with cofactor C then causes the release of tubulin polypeptides that are committed to the native state.</text>
</comment>
<dbReference type="GO" id="GO:0005874">
    <property type="term" value="C:microtubule"/>
    <property type="evidence" value="ECO:0007669"/>
    <property type="project" value="UniProtKB-KW"/>
</dbReference>
<keyword evidence="4" id="KW-0175">Coiled coil</keyword>
<dbReference type="GO" id="GO:0007023">
    <property type="term" value="P:post-chaperonin tubulin folding pathway"/>
    <property type="evidence" value="ECO:0007669"/>
    <property type="project" value="UniProtKB-UniRule"/>
</dbReference>
<keyword evidence="6" id="KW-1185">Reference proteome</keyword>
<evidence type="ECO:0000313" key="5">
    <source>
        <dbReference type="EMBL" id="KAF9486520.1"/>
    </source>
</evidence>
<organism evidence="5 6">
    <name type="scientific">Pholiota conissans</name>
    <dbReference type="NCBI Taxonomy" id="109636"/>
    <lineage>
        <taxon>Eukaryota</taxon>
        <taxon>Fungi</taxon>
        <taxon>Dikarya</taxon>
        <taxon>Basidiomycota</taxon>
        <taxon>Agaricomycotina</taxon>
        <taxon>Agaricomycetes</taxon>
        <taxon>Agaricomycetidae</taxon>
        <taxon>Agaricales</taxon>
        <taxon>Agaricineae</taxon>
        <taxon>Strophariaceae</taxon>
        <taxon>Pholiota</taxon>
    </lineage>
</organism>
<dbReference type="InterPro" id="IPR004226">
    <property type="entry name" value="TBCA"/>
</dbReference>
<dbReference type="PANTHER" id="PTHR21500">
    <property type="entry name" value="TUBULIN-SPECIFIC CHAPERONE A"/>
    <property type="match status" value="1"/>
</dbReference>
<sequence>MLKRRCGSVTSESIISSLLIFLDSPSNYCTELFIKMSDIAAVRRQLKIKAGSVQRLAKETGVYAKETEQLIARKDKFIADGAEEWDIKNATKMVDESEKMVVDTKTRLDKAVADLKQLIASAKEETNLAQDEELIKAEKIVEETAAL</sequence>
<dbReference type="SUPFAM" id="SSF46988">
    <property type="entry name" value="Tubulin chaperone cofactor A"/>
    <property type="match status" value="1"/>
</dbReference>
<dbReference type="AlphaFoldDB" id="A0A9P6D880"/>
<evidence type="ECO:0000256" key="3">
    <source>
        <dbReference type="RuleBase" id="RU364030"/>
    </source>
</evidence>
<keyword evidence="2 3" id="KW-0143">Chaperone</keyword>
<gene>
    <name evidence="5" type="ORF">BDN70DRAFT_870088</name>
</gene>
<name>A0A9P6D880_9AGAR</name>
<keyword evidence="3" id="KW-0963">Cytoplasm</keyword>
<dbReference type="EMBL" id="MU155130">
    <property type="protein sequence ID" value="KAF9486520.1"/>
    <property type="molecule type" value="Genomic_DNA"/>
</dbReference>
<dbReference type="GO" id="GO:0005829">
    <property type="term" value="C:cytosol"/>
    <property type="evidence" value="ECO:0007669"/>
    <property type="project" value="TreeGrafter"/>
</dbReference>
<evidence type="ECO:0000256" key="2">
    <source>
        <dbReference type="ARBA" id="ARBA00023186"/>
    </source>
</evidence>
<evidence type="ECO:0000256" key="1">
    <source>
        <dbReference type="ARBA" id="ARBA00006806"/>
    </source>
</evidence>
<dbReference type="PANTHER" id="PTHR21500:SF0">
    <property type="entry name" value="TUBULIN-SPECIFIC CHAPERONE A"/>
    <property type="match status" value="1"/>
</dbReference>
<dbReference type="Pfam" id="PF02970">
    <property type="entry name" value="TBCA"/>
    <property type="match status" value="1"/>
</dbReference>
<protein>
    <recommendedName>
        <fullName evidence="3">Tubulin-specific chaperone A</fullName>
    </recommendedName>
</protein>
<dbReference type="OrthoDB" id="296187at2759"/>
<keyword evidence="3" id="KW-0206">Cytoskeleton</keyword>
<keyword evidence="3" id="KW-0493">Microtubule</keyword>
<proteinExistence type="inferred from homology"/>
<reference evidence="5" key="1">
    <citation type="submission" date="2020-11" db="EMBL/GenBank/DDBJ databases">
        <authorList>
            <consortium name="DOE Joint Genome Institute"/>
            <person name="Ahrendt S."/>
            <person name="Riley R."/>
            <person name="Andreopoulos W."/>
            <person name="Labutti K."/>
            <person name="Pangilinan J."/>
            <person name="Ruiz-Duenas F.J."/>
            <person name="Barrasa J.M."/>
            <person name="Sanchez-Garcia M."/>
            <person name="Camarero S."/>
            <person name="Miyauchi S."/>
            <person name="Serrano A."/>
            <person name="Linde D."/>
            <person name="Babiker R."/>
            <person name="Drula E."/>
            <person name="Ayuso-Fernandez I."/>
            <person name="Pacheco R."/>
            <person name="Padilla G."/>
            <person name="Ferreira P."/>
            <person name="Barriuso J."/>
            <person name="Kellner H."/>
            <person name="Castanera R."/>
            <person name="Alfaro M."/>
            <person name="Ramirez L."/>
            <person name="Pisabarro A.G."/>
            <person name="Kuo A."/>
            <person name="Tritt A."/>
            <person name="Lipzen A."/>
            <person name="He G."/>
            <person name="Yan M."/>
            <person name="Ng V."/>
            <person name="Cullen D."/>
            <person name="Martin F."/>
            <person name="Rosso M.-N."/>
            <person name="Henrissat B."/>
            <person name="Hibbett D."/>
            <person name="Martinez A.T."/>
            <person name="Grigoriev I.V."/>
        </authorList>
    </citation>
    <scope>NUCLEOTIDE SEQUENCE</scope>
    <source>
        <strain evidence="5">CIRM-BRFM 674</strain>
    </source>
</reference>
<dbReference type="Proteomes" id="UP000807469">
    <property type="component" value="Unassembled WGS sequence"/>
</dbReference>
<comment type="similarity">
    <text evidence="1 3">Belongs to the TBCA family.</text>
</comment>
<dbReference type="GO" id="GO:0048487">
    <property type="term" value="F:beta-tubulin binding"/>
    <property type="evidence" value="ECO:0007669"/>
    <property type="project" value="InterPro"/>
</dbReference>
<evidence type="ECO:0000313" key="6">
    <source>
        <dbReference type="Proteomes" id="UP000807469"/>
    </source>
</evidence>
<dbReference type="Gene3D" id="1.20.58.90">
    <property type="match status" value="1"/>
</dbReference>
<comment type="caution">
    <text evidence="5">The sequence shown here is derived from an EMBL/GenBank/DDBJ whole genome shotgun (WGS) entry which is preliminary data.</text>
</comment>
<accession>A0A9P6D880</accession>
<dbReference type="InterPro" id="IPR036126">
    <property type="entry name" value="TBCA_sf"/>
</dbReference>
<dbReference type="GO" id="GO:0007021">
    <property type="term" value="P:tubulin complex assembly"/>
    <property type="evidence" value="ECO:0007669"/>
    <property type="project" value="UniProtKB-UniRule"/>
</dbReference>
<feature type="coiled-coil region" evidence="4">
    <location>
        <begin position="105"/>
        <end position="132"/>
    </location>
</feature>
<evidence type="ECO:0000256" key="4">
    <source>
        <dbReference type="SAM" id="Coils"/>
    </source>
</evidence>